<dbReference type="PANTHER" id="PTHR24141:SF1">
    <property type="entry name" value="2-5A-DEPENDENT RIBONUCLEASE"/>
    <property type="match status" value="1"/>
</dbReference>
<dbReference type="GO" id="GO:0004540">
    <property type="term" value="F:RNA nuclease activity"/>
    <property type="evidence" value="ECO:0007669"/>
    <property type="project" value="TreeGrafter"/>
</dbReference>
<evidence type="ECO:0000256" key="1">
    <source>
        <dbReference type="ARBA" id="ARBA00022737"/>
    </source>
</evidence>
<dbReference type="GO" id="GO:0003723">
    <property type="term" value="F:RNA binding"/>
    <property type="evidence" value="ECO:0007669"/>
    <property type="project" value="TreeGrafter"/>
</dbReference>
<dbReference type="SMART" id="SM00248">
    <property type="entry name" value="ANK"/>
    <property type="match status" value="3"/>
</dbReference>
<gene>
    <name evidence="3" type="ORF">C7212DRAFT_126715</name>
</gene>
<feature type="non-terminal residue" evidence="3">
    <location>
        <position position="1"/>
    </location>
</feature>
<dbReference type="InterPro" id="IPR002110">
    <property type="entry name" value="Ankyrin_rpt"/>
</dbReference>
<dbReference type="Pfam" id="PF00023">
    <property type="entry name" value="Ank"/>
    <property type="match status" value="1"/>
</dbReference>
<evidence type="ECO:0000313" key="4">
    <source>
        <dbReference type="Proteomes" id="UP000246991"/>
    </source>
</evidence>
<dbReference type="SUPFAM" id="SSF48403">
    <property type="entry name" value="Ankyrin repeat"/>
    <property type="match status" value="1"/>
</dbReference>
<dbReference type="OrthoDB" id="341259at2759"/>
<dbReference type="AlphaFoldDB" id="A0A317SBB7"/>
<reference evidence="3 4" key="1">
    <citation type="submission" date="2018-03" db="EMBL/GenBank/DDBJ databases">
        <title>Genomes of Pezizomycetes fungi and the evolution of truffles.</title>
        <authorList>
            <person name="Murat C."/>
            <person name="Payen T."/>
            <person name="Noel B."/>
            <person name="Kuo A."/>
            <person name="Martin F.M."/>
        </authorList>
    </citation>
    <scope>NUCLEOTIDE SEQUENCE [LARGE SCALE GENOMIC DNA]</scope>
    <source>
        <strain evidence="3">091103-1</strain>
    </source>
</reference>
<organism evidence="3 4">
    <name type="scientific">Tuber magnatum</name>
    <name type="common">white Piedmont truffle</name>
    <dbReference type="NCBI Taxonomy" id="42249"/>
    <lineage>
        <taxon>Eukaryota</taxon>
        <taxon>Fungi</taxon>
        <taxon>Dikarya</taxon>
        <taxon>Ascomycota</taxon>
        <taxon>Pezizomycotina</taxon>
        <taxon>Pezizomycetes</taxon>
        <taxon>Pezizales</taxon>
        <taxon>Tuberaceae</taxon>
        <taxon>Tuber</taxon>
    </lineage>
</organism>
<dbReference type="EMBL" id="PYWC01000156">
    <property type="protein sequence ID" value="PWW71634.1"/>
    <property type="molecule type" value="Genomic_DNA"/>
</dbReference>
<dbReference type="Proteomes" id="UP000246991">
    <property type="component" value="Unassembled WGS sequence"/>
</dbReference>
<name>A0A317SBB7_9PEZI</name>
<dbReference type="Pfam" id="PF12796">
    <property type="entry name" value="Ank_2"/>
    <property type="match status" value="1"/>
</dbReference>
<accession>A0A317SBB7</accession>
<dbReference type="GO" id="GO:0006396">
    <property type="term" value="P:RNA processing"/>
    <property type="evidence" value="ECO:0007669"/>
    <property type="project" value="TreeGrafter"/>
</dbReference>
<sequence length="108" mass="11848">VPAHTQDDWGETPLIVAAISSRVDVVRLLAPREDVDVNSTDWRRTTALAHAVRDTNGGVEVVRALLDRKDTDVNMRDIDGRSALHHAVEFGARESVGILLARSDVKVN</sequence>
<feature type="non-terminal residue" evidence="3">
    <location>
        <position position="108"/>
    </location>
</feature>
<evidence type="ECO:0000313" key="3">
    <source>
        <dbReference type="EMBL" id="PWW71634.1"/>
    </source>
</evidence>
<keyword evidence="2" id="KW-0040">ANK repeat</keyword>
<dbReference type="Gene3D" id="1.25.40.20">
    <property type="entry name" value="Ankyrin repeat-containing domain"/>
    <property type="match status" value="1"/>
</dbReference>
<evidence type="ECO:0000256" key="2">
    <source>
        <dbReference type="ARBA" id="ARBA00023043"/>
    </source>
</evidence>
<dbReference type="PANTHER" id="PTHR24141">
    <property type="entry name" value="2-5A-DEPENDENT RIBONUCLEASE"/>
    <property type="match status" value="1"/>
</dbReference>
<protein>
    <submittedName>
        <fullName evidence="3">Ankyrin</fullName>
    </submittedName>
</protein>
<dbReference type="STRING" id="42249.A0A317SBB7"/>
<proteinExistence type="predicted"/>
<keyword evidence="1" id="KW-0677">Repeat</keyword>
<dbReference type="InterPro" id="IPR036770">
    <property type="entry name" value="Ankyrin_rpt-contain_sf"/>
</dbReference>
<keyword evidence="4" id="KW-1185">Reference proteome</keyword>
<comment type="caution">
    <text evidence="3">The sequence shown here is derived from an EMBL/GenBank/DDBJ whole genome shotgun (WGS) entry which is preliminary data.</text>
</comment>